<dbReference type="AlphaFoldDB" id="A0A1M5ACQ6"/>
<dbReference type="EMBL" id="FQUS01000007">
    <property type="protein sequence ID" value="SHF27816.1"/>
    <property type="molecule type" value="Genomic_DNA"/>
</dbReference>
<proteinExistence type="predicted"/>
<evidence type="ECO:0000313" key="1">
    <source>
        <dbReference type="EMBL" id="SHF27816.1"/>
    </source>
</evidence>
<keyword evidence="2" id="KW-1185">Reference proteome</keyword>
<sequence length="85" mass="9581">MWFFLSGFLTPDDKLSFEIKLRQRTALVSLLAPSVARVFAVLGRTYSCLSPLLSASRCREKGKGRNNIPRNRICILLLVRDDTAP</sequence>
<dbReference type="Proteomes" id="UP000184041">
    <property type="component" value="Unassembled WGS sequence"/>
</dbReference>
<dbReference type="STRING" id="1194090.SAMN05443144_10720"/>
<protein>
    <submittedName>
        <fullName evidence="1">Uncharacterized protein</fullName>
    </submittedName>
</protein>
<gene>
    <name evidence="1" type="ORF">SAMN05443144_10720</name>
</gene>
<evidence type="ECO:0000313" key="2">
    <source>
        <dbReference type="Proteomes" id="UP000184041"/>
    </source>
</evidence>
<name>A0A1M5ACQ6_9BACT</name>
<accession>A0A1M5ACQ6</accession>
<organism evidence="1 2">
    <name type="scientific">Fodinibius roseus</name>
    <dbReference type="NCBI Taxonomy" id="1194090"/>
    <lineage>
        <taxon>Bacteria</taxon>
        <taxon>Pseudomonadati</taxon>
        <taxon>Balneolota</taxon>
        <taxon>Balneolia</taxon>
        <taxon>Balneolales</taxon>
        <taxon>Balneolaceae</taxon>
        <taxon>Fodinibius</taxon>
    </lineage>
</organism>
<reference evidence="1 2" key="1">
    <citation type="submission" date="2016-11" db="EMBL/GenBank/DDBJ databases">
        <authorList>
            <person name="Jaros S."/>
            <person name="Januszkiewicz K."/>
            <person name="Wedrychowicz H."/>
        </authorList>
    </citation>
    <scope>NUCLEOTIDE SEQUENCE [LARGE SCALE GENOMIC DNA]</scope>
    <source>
        <strain evidence="1 2">DSM 21986</strain>
    </source>
</reference>